<reference evidence="14" key="1">
    <citation type="submission" date="2025-08" db="UniProtKB">
        <authorList>
            <consortium name="RefSeq"/>
        </authorList>
    </citation>
    <scope>IDENTIFICATION</scope>
    <source>
        <tissue evidence="14">Whole organism</tissue>
    </source>
</reference>
<dbReference type="PANTHER" id="PTHR16515:SF54">
    <property type="entry name" value="GROWTH FACTOR-INDEPENDENT 1B TRANSCRIPTION REPRESSOR"/>
    <property type="match status" value="1"/>
</dbReference>
<feature type="compositionally biased region" description="Polar residues" evidence="11">
    <location>
        <begin position="156"/>
        <end position="165"/>
    </location>
</feature>
<feature type="compositionally biased region" description="Basic and acidic residues" evidence="11">
    <location>
        <begin position="168"/>
        <end position="182"/>
    </location>
</feature>
<evidence type="ECO:0000256" key="6">
    <source>
        <dbReference type="ARBA" id="ARBA00023015"/>
    </source>
</evidence>
<dbReference type="FunFam" id="3.30.160.60:FF:000148">
    <property type="entry name" value="zinc finger protein Gfi-1"/>
    <property type="match status" value="1"/>
</dbReference>
<feature type="domain" description="C2H2-type" evidence="12">
    <location>
        <begin position="805"/>
        <end position="832"/>
    </location>
</feature>
<feature type="compositionally biased region" description="Polar residues" evidence="11">
    <location>
        <begin position="389"/>
        <end position="418"/>
    </location>
</feature>
<feature type="domain" description="C2H2-type" evidence="12">
    <location>
        <begin position="777"/>
        <end position="804"/>
    </location>
</feature>
<evidence type="ECO:0000256" key="7">
    <source>
        <dbReference type="ARBA" id="ARBA00023125"/>
    </source>
</evidence>
<dbReference type="Proteomes" id="UP000694843">
    <property type="component" value="Unplaced"/>
</dbReference>
<evidence type="ECO:0000256" key="10">
    <source>
        <dbReference type="PROSITE-ProRule" id="PRU00042"/>
    </source>
</evidence>
<keyword evidence="3" id="KW-0677">Repeat</keyword>
<gene>
    <name evidence="14" type="primary">LOC108675645</name>
</gene>
<dbReference type="GO" id="GO:0000981">
    <property type="term" value="F:DNA-binding transcription factor activity, RNA polymerase II-specific"/>
    <property type="evidence" value="ECO:0007669"/>
    <property type="project" value="UniProtKB-ARBA"/>
</dbReference>
<name>A0A8B7NZI5_HYAAZ</name>
<dbReference type="FunFam" id="3.30.160.60:FF:000446">
    <property type="entry name" value="Zinc finger protein"/>
    <property type="match status" value="1"/>
</dbReference>
<feature type="domain" description="C2H2-type" evidence="12">
    <location>
        <begin position="721"/>
        <end position="748"/>
    </location>
</feature>
<feature type="region of interest" description="Disordered" evidence="11">
    <location>
        <begin position="387"/>
        <end position="425"/>
    </location>
</feature>
<dbReference type="FunFam" id="3.30.160.60:FF:000432">
    <property type="entry name" value="zinc finger protein Gfi-1b isoform X1"/>
    <property type="match status" value="1"/>
</dbReference>
<feature type="domain" description="C2H2-type" evidence="12">
    <location>
        <begin position="833"/>
        <end position="861"/>
    </location>
</feature>
<evidence type="ECO:0000313" key="14">
    <source>
        <dbReference type="RefSeq" id="XP_018019162.2"/>
    </source>
</evidence>
<keyword evidence="9" id="KW-0539">Nucleus</keyword>
<dbReference type="FunFam" id="3.30.160.60:FF:000245">
    <property type="entry name" value="zinc finger protein Gfi-1"/>
    <property type="match status" value="1"/>
</dbReference>
<feature type="domain" description="C2H2-type" evidence="12">
    <location>
        <begin position="749"/>
        <end position="776"/>
    </location>
</feature>
<dbReference type="GO" id="GO:0000122">
    <property type="term" value="P:negative regulation of transcription by RNA polymerase II"/>
    <property type="evidence" value="ECO:0007669"/>
    <property type="project" value="UniProtKB-ARBA"/>
</dbReference>
<dbReference type="KEGG" id="hazt:108675645"/>
<dbReference type="FunFam" id="3.30.160.60:FF:000208">
    <property type="entry name" value="zinc finger protein Gfi-1b"/>
    <property type="match status" value="1"/>
</dbReference>
<keyword evidence="13" id="KW-1185">Reference proteome</keyword>
<sequence length="1169" mass="129603">MSRYHLADLNSSLLAYSGNQATTGGQLNAGFSLAGAFPWPLPPRHWQLPTTRLSANEIPRSHSQVSAPANHNAPRGGSETLSLPGNPAMRPMTSPITSPMTSPLLTNCSAPCKVTSPLLTNDSARLTSEQPQDFWSSKPRPLWDSHGVTRERRTPSCFTISSLVGNNNHEKNHDNKNEHRNGSDQNGNPTKDASIDLNFGSFRPADFSKERTFRNQLDETRIENKGWHHSMAEDRDDDEREWKNGQEDDETKEAIDVEGTNESTNKYTNRYADDDMLSNRMDQDDNEEANSDIDVGGPHPKGHLDSKNYDGEKDSTHSPSPKCMFSPTSVLPKHEISQDKISFPLRLPFNHESLFSLSSRHTGAFQPLLSDPRLHPDRQDLSRIASDNPIFQTSQETTENGNQVGSKSSTNSRESSPKMSPVHQFSPLSRTFMPHLCLNSSNREAFMNLHRPLGFGLYPPSPNTSKKELSSLTSENENSKRNAMETEASQSSMSASLDDSLQTMMSTSVSTSTTPPPMLTSTAQSSTSQEGLHHHSMQHFPWHLSNIGNNITNITNIANINLSSLPNLPHPLSGSFPSISTLGSLQSLSNLNASQLTNQLTNSLSGQLGSSLSTHLGNSLSSSLTSHFGSSLCGPMGEPHRIFPWSLSQCPLPPFRMEGGHLAFDGSHFQMDGFALDGSLIKPLALGGGDVYSCIKCEKMFSTPHGLEVHSRRSHNGKRPFACEMCNKTFGHEISLTQHRAVHSAEKVFSCKQCGKCFKRSSTLSTHLLIHSDTRPYPCQYCGKRFHQKSDMKKHTYIHTGEKPHKCTVCGKAFSQSSNLITHSRKHTGFKPFSCDLCGRAFQRKVDLRRHKETQHTDLRGDLRGQVDLRSQGDLRGQVDIRGQVDLRSQVDLRNQMDLRVQGDLRGQVDLRAQAVDLRNPVDLRNQALELRNQGDIRTAGDLENVGDLNGQAPELRNQEESQPQDFKNHQDTQIKMNHQDIRTENPERNQRQADSIRSSPDSGDLKSSLRFDNRLSQVGYRDVISDNVTKKSTTENDNEDENVTSVSPLKLTEASEKSLFEPLSSYGHASSYETTDSSVRKSGDSKTFPFSSAMRASNNANLLSKTVNFPFPASISLMPFTSVSHFPTYNGINGSGSTGSPNIENAKYNGNITEEITERKQRLTVTED</sequence>
<dbReference type="Pfam" id="PF00096">
    <property type="entry name" value="zf-C2H2"/>
    <property type="match status" value="4"/>
</dbReference>
<dbReference type="GeneID" id="108675645"/>
<keyword evidence="2" id="KW-0479">Metal-binding</keyword>
<keyword evidence="7" id="KW-0238">DNA-binding</keyword>
<evidence type="ECO:0000256" key="8">
    <source>
        <dbReference type="ARBA" id="ARBA00023163"/>
    </source>
</evidence>
<keyword evidence="4 10" id="KW-0863">Zinc-finger</keyword>
<feature type="compositionally biased region" description="Polar residues" evidence="11">
    <location>
        <begin position="993"/>
        <end position="1002"/>
    </location>
</feature>
<comment type="subcellular location">
    <subcellularLocation>
        <location evidence="1">Nucleus</location>
    </subcellularLocation>
</comment>
<dbReference type="PANTHER" id="PTHR16515">
    <property type="entry name" value="PR DOMAIN ZINC FINGER PROTEIN"/>
    <property type="match status" value="1"/>
</dbReference>
<dbReference type="InterPro" id="IPR050331">
    <property type="entry name" value="Zinc_finger"/>
</dbReference>
<dbReference type="InterPro" id="IPR013087">
    <property type="entry name" value="Znf_C2H2_type"/>
</dbReference>
<accession>A0A8B7NZI5</accession>
<dbReference type="GO" id="GO:0008270">
    <property type="term" value="F:zinc ion binding"/>
    <property type="evidence" value="ECO:0007669"/>
    <property type="project" value="UniProtKB-KW"/>
</dbReference>
<evidence type="ECO:0000256" key="11">
    <source>
        <dbReference type="SAM" id="MobiDB-lite"/>
    </source>
</evidence>
<feature type="region of interest" description="Disordered" evidence="11">
    <location>
        <begin position="129"/>
        <end position="202"/>
    </location>
</feature>
<evidence type="ECO:0000256" key="3">
    <source>
        <dbReference type="ARBA" id="ARBA00022737"/>
    </source>
</evidence>
<feature type="domain" description="C2H2-type" evidence="12">
    <location>
        <begin position="692"/>
        <end position="720"/>
    </location>
</feature>
<dbReference type="SUPFAM" id="SSF57667">
    <property type="entry name" value="beta-beta-alpha zinc fingers"/>
    <property type="match status" value="4"/>
</dbReference>
<keyword evidence="6" id="KW-0805">Transcription regulation</keyword>
<feature type="region of interest" description="Disordered" evidence="11">
    <location>
        <begin position="458"/>
        <end position="535"/>
    </location>
</feature>
<proteinExistence type="predicted"/>
<dbReference type="OrthoDB" id="6155966at2759"/>
<feature type="compositionally biased region" description="Basic and acidic residues" evidence="11">
    <location>
        <begin position="224"/>
        <end position="233"/>
    </location>
</feature>
<protein>
    <submittedName>
        <fullName evidence="14">Uncharacterized protein LOC108675645</fullName>
    </submittedName>
</protein>
<feature type="compositionally biased region" description="Basic and acidic residues" evidence="11">
    <location>
        <begin position="980"/>
        <end position="992"/>
    </location>
</feature>
<dbReference type="Gene3D" id="3.30.160.60">
    <property type="entry name" value="Classic Zinc Finger"/>
    <property type="match status" value="5"/>
</dbReference>
<dbReference type="GO" id="GO:0005634">
    <property type="term" value="C:nucleus"/>
    <property type="evidence" value="ECO:0007669"/>
    <property type="project" value="UniProtKB-SubCell"/>
</dbReference>
<feature type="region of interest" description="Disordered" evidence="11">
    <location>
        <begin position="58"/>
        <end position="85"/>
    </location>
</feature>
<dbReference type="RefSeq" id="XP_018019162.2">
    <property type="nucleotide sequence ID" value="XM_018163673.2"/>
</dbReference>
<evidence type="ECO:0000256" key="9">
    <source>
        <dbReference type="ARBA" id="ARBA00023242"/>
    </source>
</evidence>
<feature type="compositionally biased region" description="Basic and acidic residues" evidence="11">
    <location>
        <begin position="302"/>
        <end position="316"/>
    </location>
</feature>
<evidence type="ECO:0000256" key="1">
    <source>
        <dbReference type="ARBA" id="ARBA00004123"/>
    </source>
</evidence>
<feature type="region of interest" description="Disordered" evidence="11">
    <location>
        <begin position="1027"/>
        <end position="1051"/>
    </location>
</feature>
<dbReference type="PROSITE" id="PS00028">
    <property type="entry name" value="ZINC_FINGER_C2H2_1"/>
    <property type="match status" value="6"/>
</dbReference>
<dbReference type="PROSITE" id="PS50157">
    <property type="entry name" value="ZINC_FINGER_C2H2_2"/>
    <property type="match status" value="6"/>
</dbReference>
<keyword evidence="8" id="KW-0804">Transcription</keyword>
<evidence type="ECO:0000313" key="13">
    <source>
        <dbReference type="Proteomes" id="UP000694843"/>
    </source>
</evidence>
<feature type="region of interest" description="Disordered" evidence="11">
    <location>
        <begin position="224"/>
        <end position="324"/>
    </location>
</feature>
<organism evidence="13 14">
    <name type="scientific">Hyalella azteca</name>
    <name type="common">Amphipod</name>
    <dbReference type="NCBI Taxonomy" id="294128"/>
    <lineage>
        <taxon>Eukaryota</taxon>
        <taxon>Metazoa</taxon>
        <taxon>Ecdysozoa</taxon>
        <taxon>Arthropoda</taxon>
        <taxon>Crustacea</taxon>
        <taxon>Multicrustacea</taxon>
        <taxon>Malacostraca</taxon>
        <taxon>Eumalacostraca</taxon>
        <taxon>Peracarida</taxon>
        <taxon>Amphipoda</taxon>
        <taxon>Senticaudata</taxon>
        <taxon>Talitrida</taxon>
        <taxon>Talitroidea</taxon>
        <taxon>Hyalellidae</taxon>
        <taxon>Hyalella</taxon>
    </lineage>
</organism>
<dbReference type="GO" id="GO:0003677">
    <property type="term" value="F:DNA binding"/>
    <property type="evidence" value="ECO:0007669"/>
    <property type="project" value="UniProtKB-KW"/>
</dbReference>
<feature type="compositionally biased region" description="Basic and acidic residues" evidence="11">
    <location>
        <begin position="141"/>
        <end position="154"/>
    </location>
</feature>
<evidence type="ECO:0000256" key="4">
    <source>
        <dbReference type="ARBA" id="ARBA00022771"/>
    </source>
</evidence>
<dbReference type="SMART" id="SM00355">
    <property type="entry name" value="ZnF_C2H2"/>
    <property type="match status" value="6"/>
</dbReference>
<evidence type="ECO:0000256" key="2">
    <source>
        <dbReference type="ARBA" id="ARBA00022723"/>
    </source>
</evidence>
<dbReference type="AlphaFoldDB" id="A0A8B7NZI5"/>
<feature type="compositionally biased region" description="Low complexity" evidence="11">
    <location>
        <begin position="485"/>
        <end position="513"/>
    </location>
</feature>
<dbReference type="InterPro" id="IPR036236">
    <property type="entry name" value="Znf_C2H2_sf"/>
</dbReference>
<feature type="region of interest" description="Disordered" evidence="11">
    <location>
        <begin position="980"/>
        <end position="1011"/>
    </location>
</feature>
<evidence type="ECO:0000256" key="5">
    <source>
        <dbReference type="ARBA" id="ARBA00022833"/>
    </source>
</evidence>
<evidence type="ECO:0000259" key="12">
    <source>
        <dbReference type="PROSITE" id="PS50157"/>
    </source>
</evidence>
<keyword evidence="5" id="KW-0862">Zinc</keyword>